<name>A0A6I3KQ46_9HYPH</name>
<reference evidence="2 3" key="1">
    <citation type="submission" date="2019-11" db="EMBL/GenBank/DDBJ databases">
        <title>Identification of a novel strain.</title>
        <authorList>
            <person name="Xu Q."/>
            <person name="Wang G."/>
        </authorList>
    </citation>
    <scope>NUCLEOTIDE SEQUENCE [LARGE SCALE GENOMIC DNA]</scope>
    <source>
        <strain evidence="3">xq</strain>
    </source>
</reference>
<dbReference type="RefSeq" id="WP_154740237.1">
    <property type="nucleotide sequence ID" value="NZ_WMBQ01000002.1"/>
</dbReference>
<evidence type="ECO:0000313" key="2">
    <source>
        <dbReference type="EMBL" id="MTD95726.1"/>
    </source>
</evidence>
<accession>A0A6I3KQ46</accession>
<dbReference type="EMBL" id="WMBQ01000002">
    <property type="protein sequence ID" value="MTD95726.1"/>
    <property type="molecule type" value="Genomic_DNA"/>
</dbReference>
<organism evidence="2 3">
    <name type="scientific">Hyphomicrobium album</name>
    <dbReference type="NCBI Taxonomy" id="2665159"/>
    <lineage>
        <taxon>Bacteria</taxon>
        <taxon>Pseudomonadati</taxon>
        <taxon>Pseudomonadota</taxon>
        <taxon>Alphaproteobacteria</taxon>
        <taxon>Hyphomicrobiales</taxon>
        <taxon>Hyphomicrobiaceae</taxon>
        <taxon>Hyphomicrobium</taxon>
    </lineage>
</organism>
<proteinExistence type="predicted"/>
<comment type="caution">
    <text evidence="2">The sequence shown here is derived from an EMBL/GenBank/DDBJ whole genome shotgun (WGS) entry which is preliminary data.</text>
</comment>
<evidence type="ECO:0000256" key="1">
    <source>
        <dbReference type="SAM" id="SignalP"/>
    </source>
</evidence>
<dbReference type="Proteomes" id="UP000440694">
    <property type="component" value="Unassembled WGS sequence"/>
</dbReference>
<gene>
    <name evidence="2" type="ORF">GIW81_15405</name>
</gene>
<keyword evidence="1" id="KW-0732">Signal</keyword>
<evidence type="ECO:0000313" key="3">
    <source>
        <dbReference type="Proteomes" id="UP000440694"/>
    </source>
</evidence>
<protein>
    <recommendedName>
        <fullName evidence="4">DUF5640 domain-containing protein</fullName>
    </recommendedName>
</protein>
<feature type="signal peptide" evidence="1">
    <location>
        <begin position="1"/>
        <end position="26"/>
    </location>
</feature>
<keyword evidence="3" id="KW-1185">Reference proteome</keyword>
<evidence type="ECO:0008006" key="4">
    <source>
        <dbReference type="Google" id="ProtNLM"/>
    </source>
</evidence>
<feature type="chain" id="PRO_5026029650" description="DUF5640 domain-containing protein" evidence="1">
    <location>
        <begin position="27"/>
        <end position="112"/>
    </location>
</feature>
<sequence>MATNKTMSMGVIAAMALALSTGAAFADHFVGTWKVKDSGGKDFQIVVAKDGSATADRSGEGLKGNWAEEGDAITITWDTGWKTTIAKDGAGYKKTAYEGDAEKSSSAAEKVK</sequence>
<dbReference type="AlphaFoldDB" id="A0A6I3KQ46"/>